<protein>
    <submittedName>
        <fullName evidence="1">Uncharacterized protein</fullName>
    </submittedName>
</protein>
<dbReference type="EMBL" id="JAUTXU010000020">
    <property type="protein sequence ID" value="KAK3720782.1"/>
    <property type="molecule type" value="Genomic_DNA"/>
</dbReference>
<sequence length="191" mass="21499">MDRSPLARLPAETRNQIYELALTIPDVITLEEDRVTGCWKRTTGHKYQAKNLLGLAEACEQLSRECTQLFFTVNTFELRIRDLDSRTCELKIRQFRSQIGTSNASALRLLVIRILGPGGTGIWTSGIDMAIKKLQGELVAQPEYSLSLKFNCMSGCDDLADTYCTESTTLDISELDSSWSMENDNTRLHVL</sequence>
<proteinExistence type="predicted"/>
<evidence type="ECO:0000313" key="1">
    <source>
        <dbReference type="EMBL" id="KAK3720782.1"/>
    </source>
</evidence>
<name>A0ACC3NPK2_9PEZI</name>
<dbReference type="Proteomes" id="UP001281147">
    <property type="component" value="Unassembled WGS sequence"/>
</dbReference>
<gene>
    <name evidence="1" type="ORF">LTR37_003445</name>
</gene>
<accession>A0ACC3NPK2</accession>
<evidence type="ECO:0000313" key="2">
    <source>
        <dbReference type="Proteomes" id="UP001281147"/>
    </source>
</evidence>
<keyword evidence="2" id="KW-1185">Reference proteome</keyword>
<organism evidence="1 2">
    <name type="scientific">Vermiconidia calcicola</name>
    <dbReference type="NCBI Taxonomy" id="1690605"/>
    <lineage>
        <taxon>Eukaryota</taxon>
        <taxon>Fungi</taxon>
        <taxon>Dikarya</taxon>
        <taxon>Ascomycota</taxon>
        <taxon>Pezizomycotina</taxon>
        <taxon>Dothideomycetes</taxon>
        <taxon>Dothideomycetidae</taxon>
        <taxon>Mycosphaerellales</taxon>
        <taxon>Extremaceae</taxon>
        <taxon>Vermiconidia</taxon>
    </lineage>
</organism>
<reference evidence="1" key="1">
    <citation type="submission" date="2023-07" db="EMBL/GenBank/DDBJ databases">
        <title>Black Yeasts Isolated from many extreme environments.</title>
        <authorList>
            <person name="Coleine C."/>
            <person name="Stajich J.E."/>
            <person name="Selbmann L."/>
        </authorList>
    </citation>
    <scope>NUCLEOTIDE SEQUENCE</scope>
    <source>
        <strain evidence="1">CCFEE 5714</strain>
    </source>
</reference>
<comment type="caution">
    <text evidence="1">The sequence shown here is derived from an EMBL/GenBank/DDBJ whole genome shotgun (WGS) entry which is preliminary data.</text>
</comment>